<dbReference type="GO" id="GO:0043565">
    <property type="term" value="F:sequence-specific DNA binding"/>
    <property type="evidence" value="ECO:0007669"/>
    <property type="project" value="TreeGrafter"/>
</dbReference>
<reference evidence="2 3" key="1">
    <citation type="submission" date="2016-03" db="EMBL/GenBank/DDBJ databases">
        <title>Comparison of Bacillus endophyticus and B. anthracis characteristics using whole genome sequence analysis and microbiological techniques.</title>
        <authorList>
            <person name="Lekota K.E."/>
            <person name="Mafofo J."/>
            <person name="Rees J."/>
            <person name="Muchadeyi F.C."/>
            <person name="Madoroba E."/>
            <person name="Van Heerden H."/>
        </authorList>
    </citation>
    <scope>NUCLEOTIDE SEQUENCE [LARGE SCALE GENOMIC DNA]</scope>
    <source>
        <strain evidence="2 3">3631_10C</strain>
        <plasmid evidence="2">pBEH1</plasmid>
    </source>
</reference>
<evidence type="ECO:0000259" key="1">
    <source>
        <dbReference type="Pfam" id="PF03466"/>
    </source>
</evidence>
<evidence type="ECO:0000313" key="3">
    <source>
        <dbReference type="Proteomes" id="UP000250174"/>
    </source>
</evidence>
<dbReference type="Proteomes" id="UP000250174">
    <property type="component" value="Unassembled WGS sequence"/>
</dbReference>
<geneLocation type="plasmid" evidence="2">
    <name>pBEH1</name>
</geneLocation>
<keyword evidence="2" id="KW-0614">Plasmid</keyword>
<organism evidence="2 3">
    <name type="scientific">Priestia endophytica</name>
    <dbReference type="NCBI Taxonomy" id="135735"/>
    <lineage>
        <taxon>Bacteria</taxon>
        <taxon>Bacillati</taxon>
        <taxon>Bacillota</taxon>
        <taxon>Bacilli</taxon>
        <taxon>Bacillales</taxon>
        <taxon>Bacillaceae</taxon>
        <taxon>Priestia</taxon>
    </lineage>
</organism>
<comment type="caution">
    <text evidence="2">The sequence shown here is derived from an EMBL/GenBank/DDBJ whole genome shotgun (WGS) entry which is preliminary data.</text>
</comment>
<feature type="domain" description="LysR substrate-binding" evidence="1">
    <location>
        <begin position="43"/>
        <end position="236"/>
    </location>
</feature>
<dbReference type="Pfam" id="PF03466">
    <property type="entry name" value="LysR_substrate"/>
    <property type="match status" value="1"/>
</dbReference>
<sequence length="240" mass="27050">MFQRDKKTGLVLTEVGKEILLLARQMMSIESKIFQIANRENNLLGGTVKIGSFPAASTMILSRAIALFKKKYPFVSIELIEGTSNEVKKWVEDRVVDFGIGISPFNGYEFKLLIQDKMVGITTKKHTSSEIINLKTQQDNLVFCKSGQETAISQTLKDYKIYFDKSFIVQNAETVISMVQNHVGMGVISEFVLSSIPHNLKICEIDPLIEMEIGLIAHSFDELTPVATEFVNVIKNYQFE</sequence>
<evidence type="ECO:0000313" key="2">
    <source>
        <dbReference type="EMBL" id="RAS77276.1"/>
    </source>
</evidence>
<dbReference type="AlphaFoldDB" id="A0AAX1Q898"/>
<dbReference type="SUPFAM" id="SSF53850">
    <property type="entry name" value="Periplasmic binding protein-like II"/>
    <property type="match status" value="1"/>
</dbReference>
<dbReference type="PANTHER" id="PTHR30427">
    <property type="entry name" value="TRANSCRIPTIONAL ACTIVATOR PROTEIN LYSR"/>
    <property type="match status" value="1"/>
</dbReference>
<dbReference type="EMBL" id="LVYK01000022">
    <property type="protein sequence ID" value="RAS77276.1"/>
    <property type="molecule type" value="Genomic_DNA"/>
</dbReference>
<dbReference type="PANTHER" id="PTHR30427:SF1">
    <property type="entry name" value="TRANSCRIPTIONAL ACTIVATOR PROTEIN LYSR"/>
    <property type="match status" value="1"/>
</dbReference>
<dbReference type="InterPro" id="IPR005119">
    <property type="entry name" value="LysR_subst-bd"/>
</dbReference>
<proteinExistence type="predicted"/>
<dbReference type="GO" id="GO:0010628">
    <property type="term" value="P:positive regulation of gene expression"/>
    <property type="evidence" value="ECO:0007669"/>
    <property type="project" value="TreeGrafter"/>
</dbReference>
<dbReference type="CDD" id="cd05466">
    <property type="entry name" value="PBP2_LTTR_substrate"/>
    <property type="match status" value="1"/>
</dbReference>
<name>A0AAX1Q898_9BACI</name>
<accession>A0AAX1Q898</accession>
<gene>
    <name evidence="2" type="ORF">A3864_12135</name>
</gene>
<dbReference type="Gene3D" id="3.40.190.290">
    <property type="match status" value="1"/>
</dbReference>
<protein>
    <recommendedName>
        <fullName evidence="1">LysR substrate-binding domain-containing protein</fullName>
    </recommendedName>
</protein>